<dbReference type="GO" id="GO:0008270">
    <property type="term" value="F:zinc ion binding"/>
    <property type="evidence" value="ECO:0007669"/>
    <property type="project" value="UniProtKB-KW"/>
</dbReference>
<protein>
    <recommendedName>
        <fullName evidence="6">C3H1-type domain-containing protein</fullName>
    </recommendedName>
</protein>
<keyword evidence="3 4" id="KW-0862">Zinc</keyword>
<dbReference type="InterPro" id="IPR036855">
    <property type="entry name" value="Znf_CCCH_sf"/>
</dbReference>
<accession>A0AAW1JXY4</accession>
<evidence type="ECO:0000256" key="4">
    <source>
        <dbReference type="PROSITE-ProRule" id="PRU00723"/>
    </source>
</evidence>
<feature type="zinc finger region" description="C3H1-type" evidence="4">
    <location>
        <begin position="87"/>
        <end position="114"/>
    </location>
</feature>
<feature type="compositionally biased region" description="Pro residues" evidence="5">
    <location>
        <begin position="1"/>
        <end position="11"/>
    </location>
</feature>
<evidence type="ECO:0000259" key="6">
    <source>
        <dbReference type="PROSITE" id="PS50103"/>
    </source>
</evidence>
<reference evidence="7 8" key="1">
    <citation type="journal article" date="2024" name="BMC Genomics">
        <title>De novo assembly and annotation of Popillia japonica's genome with initial clues to its potential as an invasive pest.</title>
        <authorList>
            <person name="Cucini C."/>
            <person name="Boschi S."/>
            <person name="Funari R."/>
            <person name="Cardaioli E."/>
            <person name="Iannotti N."/>
            <person name="Marturano G."/>
            <person name="Paoli F."/>
            <person name="Bruttini M."/>
            <person name="Carapelli A."/>
            <person name="Frati F."/>
            <person name="Nardi F."/>
        </authorList>
    </citation>
    <scope>NUCLEOTIDE SEQUENCE [LARGE SCALE GENOMIC DNA]</scope>
    <source>
        <strain evidence="7">DMR45628</strain>
    </source>
</reference>
<evidence type="ECO:0000313" key="7">
    <source>
        <dbReference type="EMBL" id="KAK9709573.1"/>
    </source>
</evidence>
<feature type="compositionally biased region" description="Low complexity" evidence="5">
    <location>
        <begin position="24"/>
        <end position="43"/>
    </location>
</feature>
<keyword evidence="8" id="KW-1185">Reference proteome</keyword>
<keyword evidence="1 4" id="KW-0479">Metal-binding</keyword>
<feature type="compositionally biased region" description="Gly residues" evidence="5">
    <location>
        <begin position="44"/>
        <end position="57"/>
    </location>
</feature>
<sequence>MMNPGPPMFPPKHPDNFNQNMNEFPPQGFNQPNMFPQNNFNMRGSGGRGGFRGGRGANGPWVRMNGPGPGPGGGGGGGWNQRGGGMNRGGRVCKNVKNYGYCRNRDNCPFFHPN</sequence>
<dbReference type="AlphaFoldDB" id="A0AAW1JXY4"/>
<name>A0AAW1JXY4_POPJA</name>
<feature type="domain" description="C3H1-type" evidence="6">
    <location>
        <begin position="87"/>
        <end position="114"/>
    </location>
</feature>
<evidence type="ECO:0000313" key="8">
    <source>
        <dbReference type="Proteomes" id="UP001458880"/>
    </source>
</evidence>
<keyword evidence="2 4" id="KW-0863">Zinc-finger</keyword>
<evidence type="ECO:0000256" key="1">
    <source>
        <dbReference type="ARBA" id="ARBA00022723"/>
    </source>
</evidence>
<comment type="caution">
    <text evidence="7">The sequence shown here is derived from an EMBL/GenBank/DDBJ whole genome shotgun (WGS) entry which is preliminary data.</text>
</comment>
<organism evidence="7 8">
    <name type="scientific">Popillia japonica</name>
    <name type="common">Japanese beetle</name>
    <dbReference type="NCBI Taxonomy" id="7064"/>
    <lineage>
        <taxon>Eukaryota</taxon>
        <taxon>Metazoa</taxon>
        <taxon>Ecdysozoa</taxon>
        <taxon>Arthropoda</taxon>
        <taxon>Hexapoda</taxon>
        <taxon>Insecta</taxon>
        <taxon>Pterygota</taxon>
        <taxon>Neoptera</taxon>
        <taxon>Endopterygota</taxon>
        <taxon>Coleoptera</taxon>
        <taxon>Polyphaga</taxon>
        <taxon>Scarabaeiformia</taxon>
        <taxon>Scarabaeidae</taxon>
        <taxon>Rutelinae</taxon>
        <taxon>Popillia</taxon>
    </lineage>
</organism>
<evidence type="ECO:0000256" key="3">
    <source>
        <dbReference type="ARBA" id="ARBA00022833"/>
    </source>
</evidence>
<dbReference type="EMBL" id="JASPKY010000306">
    <property type="protein sequence ID" value="KAK9709573.1"/>
    <property type="molecule type" value="Genomic_DNA"/>
</dbReference>
<dbReference type="PROSITE" id="PS50103">
    <property type="entry name" value="ZF_C3H1"/>
    <property type="match status" value="1"/>
</dbReference>
<dbReference type="InterPro" id="IPR000571">
    <property type="entry name" value="Znf_CCCH"/>
</dbReference>
<proteinExistence type="predicted"/>
<dbReference type="SUPFAM" id="SSF90229">
    <property type="entry name" value="CCCH zinc finger"/>
    <property type="match status" value="1"/>
</dbReference>
<dbReference type="Proteomes" id="UP001458880">
    <property type="component" value="Unassembled WGS sequence"/>
</dbReference>
<evidence type="ECO:0000256" key="2">
    <source>
        <dbReference type="ARBA" id="ARBA00022771"/>
    </source>
</evidence>
<feature type="compositionally biased region" description="Gly residues" evidence="5">
    <location>
        <begin position="71"/>
        <end position="88"/>
    </location>
</feature>
<feature type="region of interest" description="Disordered" evidence="5">
    <location>
        <begin position="1"/>
        <end position="88"/>
    </location>
</feature>
<gene>
    <name evidence="7" type="ORF">QE152_g26509</name>
</gene>
<evidence type="ECO:0000256" key="5">
    <source>
        <dbReference type="SAM" id="MobiDB-lite"/>
    </source>
</evidence>